<keyword evidence="4" id="KW-1185">Reference proteome</keyword>
<dbReference type="InterPro" id="IPR036005">
    <property type="entry name" value="Creatinase/aminopeptidase-like"/>
</dbReference>
<dbReference type="AlphaFoldDB" id="A0A1X0B4P6"/>
<dbReference type="CDD" id="cd01066">
    <property type="entry name" value="APP_MetAP"/>
    <property type="match status" value="1"/>
</dbReference>
<evidence type="ECO:0000259" key="1">
    <source>
        <dbReference type="Pfam" id="PF00557"/>
    </source>
</evidence>
<dbReference type="Pfam" id="PF00557">
    <property type="entry name" value="Peptidase_M24"/>
    <property type="match status" value="1"/>
</dbReference>
<feature type="domain" description="Creatinase N-terminal" evidence="2">
    <location>
        <begin position="17"/>
        <end position="97"/>
    </location>
</feature>
<evidence type="ECO:0008006" key="5">
    <source>
        <dbReference type="Google" id="ProtNLM"/>
    </source>
</evidence>
<dbReference type="Gene3D" id="3.40.350.10">
    <property type="entry name" value="Creatinase/prolidase N-terminal domain"/>
    <property type="match status" value="1"/>
</dbReference>
<dbReference type="PANTHER" id="PTHR46112">
    <property type="entry name" value="AMINOPEPTIDASE"/>
    <property type="match status" value="1"/>
</dbReference>
<dbReference type="InterPro" id="IPR029149">
    <property type="entry name" value="Creatin/AminoP/Spt16_N"/>
</dbReference>
<dbReference type="PANTHER" id="PTHR46112:SF2">
    <property type="entry name" value="XAA-PRO AMINOPEPTIDASE P-RELATED"/>
    <property type="match status" value="1"/>
</dbReference>
<dbReference type="Gene3D" id="3.90.230.10">
    <property type="entry name" value="Creatinase/methionine aminopeptidase superfamily"/>
    <property type="match status" value="1"/>
</dbReference>
<evidence type="ECO:0000313" key="4">
    <source>
        <dbReference type="Proteomes" id="UP000192448"/>
    </source>
</evidence>
<accession>A0A1X0B4P6</accession>
<dbReference type="EMBL" id="MVHF01000006">
    <property type="protein sequence ID" value="ORA37185.1"/>
    <property type="molecule type" value="Genomic_DNA"/>
</dbReference>
<feature type="domain" description="Peptidase M24" evidence="1">
    <location>
        <begin position="127"/>
        <end position="340"/>
    </location>
</feature>
<name>A0A1X0B4P6_9MYCO</name>
<reference evidence="3 4" key="1">
    <citation type="submission" date="2017-02" db="EMBL/GenBank/DDBJ databases">
        <title>The new phylogeny of genus Mycobacterium.</title>
        <authorList>
            <person name="Tortoli E."/>
            <person name="Trovato A."/>
            <person name="Cirillo D.M."/>
        </authorList>
    </citation>
    <scope>NUCLEOTIDE SEQUENCE [LARGE SCALE GENOMIC DNA]</scope>
    <source>
        <strain evidence="3 4">RW6</strain>
    </source>
</reference>
<dbReference type="Pfam" id="PF01321">
    <property type="entry name" value="Creatinase_N"/>
    <property type="match status" value="1"/>
</dbReference>
<proteinExistence type="predicted"/>
<gene>
    <name evidence="3" type="ORF">BST13_08505</name>
</gene>
<organism evidence="3 4">
    <name type="scientific">Mycobacterium aquaticum</name>
    <dbReference type="NCBI Taxonomy" id="1927124"/>
    <lineage>
        <taxon>Bacteria</taxon>
        <taxon>Bacillati</taxon>
        <taxon>Actinomycetota</taxon>
        <taxon>Actinomycetes</taxon>
        <taxon>Mycobacteriales</taxon>
        <taxon>Mycobacteriaceae</taxon>
        <taxon>Mycobacterium</taxon>
    </lineage>
</organism>
<dbReference type="InterPro" id="IPR000587">
    <property type="entry name" value="Creatinase_N"/>
</dbReference>
<dbReference type="SUPFAM" id="SSF53092">
    <property type="entry name" value="Creatinase/prolidase N-terminal domain"/>
    <property type="match status" value="1"/>
</dbReference>
<sequence>MSRRSVDNEAIDEHRARLAALRSVITSTGGNGAVTMKQANLRYLIGYSTAAPGKAALVVTQDEVLLAVAESELGRAMEATAVIDNVHVFGWDEPLTVDNWWHGNRAQDGDALIDRLRQVTSEWGAARMRLAAGATKAGVETAWREAQRADVTDAQIAAAAMSAMVHDSGYEFPAFVVVGIDSSGSLAHSQWQRRKLGPGGVAFLEFSGGYDGYCAPVMRTIVREPVDDDVTYLFGKVQAILETLYQELKPGIRCSTVAKKCTSVLGVHAGVLFHYSYGYPVNIFDDQSRSCSWMSGPEFFITEANDERLEVGMTFHLPIVLRRFGRYAVGQSQTVRIVDDGVEVLTGDVPAGLLRVPGP</sequence>
<dbReference type="InterPro" id="IPR050659">
    <property type="entry name" value="Peptidase_M24B"/>
</dbReference>
<dbReference type="STRING" id="1927124.BST13_08505"/>
<comment type="caution">
    <text evidence="3">The sequence shown here is derived from an EMBL/GenBank/DDBJ whole genome shotgun (WGS) entry which is preliminary data.</text>
</comment>
<dbReference type="InterPro" id="IPR000994">
    <property type="entry name" value="Pept_M24"/>
</dbReference>
<dbReference type="Proteomes" id="UP000192448">
    <property type="component" value="Unassembled WGS sequence"/>
</dbReference>
<protein>
    <recommendedName>
        <fullName evidence="5">Peptidase</fullName>
    </recommendedName>
</protein>
<dbReference type="RefSeq" id="WP_158087125.1">
    <property type="nucleotide sequence ID" value="NZ_MVHF01000006.1"/>
</dbReference>
<dbReference type="SUPFAM" id="SSF55920">
    <property type="entry name" value="Creatinase/aminopeptidase"/>
    <property type="match status" value="1"/>
</dbReference>
<evidence type="ECO:0000313" key="3">
    <source>
        <dbReference type="EMBL" id="ORA37185.1"/>
    </source>
</evidence>
<dbReference type="OrthoDB" id="9761809at2"/>
<evidence type="ECO:0000259" key="2">
    <source>
        <dbReference type="Pfam" id="PF01321"/>
    </source>
</evidence>